<feature type="signal peptide" evidence="1">
    <location>
        <begin position="1"/>
        <end position="26"/>
    </location>
</feature>
<reference evidence="2 3" key="1">
    <citation type="journal article" date="2023" name="Proc. Natl. Acad. Sci. U.S.A.">
        <title>A global phylogenomic analysis of the shiitake genus Lentinula.</title>
        <authorList>
            <person name="Sierra-Patev S."/>
            <person name="Min B."/>
            <person name="Naranjo-Ortiz M."/>
            <person name="Looney B."/>
            <person name="Konkel Z."/>
            <person name="Slot J.C."/>
            <person name="Sakamoto Y."/>
            <person name="Steenwyk J.L."/>
            <person name="Rokas A."/>
            <person name="Carro J."/>
            <person name="Camarero S."/>
            <person name="Ferreira P."/>
            <person name="Molpeceres G."/>
            <person name="Ruiz-Duenas F.J."/>
            <person name="Serrano A."/>
            <person name="Henrissat B."/>
            <person name="Drula E."/>
            <person name="Hughes K.W."/>
            <person name="Mata J.L."/>
            <person name="Ishikawa N.K."/>
            <person name="Vargas-Isla R."/>
            <person name="Ushijima S."/>
            <person name="Smith C.A."/>
            <person name="Donoghue J."/>
            <person name="Ahrendt S."/>
            <person name="Andreopoulos W."/>
            <person name="He G."/>
            <person name="LaButti K."/>
            <person name="Lipzen A."/>
            <person name="Ng V."/>
            <person name="Riley R."/>
            <person name="Sandor L."/>
            <person name="Barry K."/>
            <person name="Martinez A.T."/>
            <person name="Xiao Y."/>
            <person name="Gibbons J.G."/>
            <person name="Terashima K."/>
            <person name="Grigoriev I.V."/>
            <person name="Hibbett D."/>
        </authorList>
    </citation>
    <scope>NUCLEOTIDE SEQUENCE [LARGE SCALE GENOMIC DNA]</scope>
    <source>
        <strain evidence="2 3">TFB7810</strain>
    </source>
</reference>
<accession>A0A9W8NS03</accession>
<evidence type="ECO:0000256" key="1">
    <source>
        <dbReference type="SAM" id="SignalP"/>
    </source>
</evidence>
<sequence>MLPQVPLKIFLISLICILANVVVVNTAPQAVTRLQKTQNLQAIRGHRLIGYLLFLDKKDTLPYKDGNFPHSTMDWFPSAIYSHPASNTRFHVCKVFDTRQLLEGIKEHKYARYYGTVVDPNTGNTQMSPWTTVAVTPVSSSSKHELRMFVPMTMMSLRPPTVDCDIGKDEETPVANWLDLGLVLPEEYKMEVRNHG</sequence>
<evidence type="ECO:0000313" key="3">
    <source>
        <dbReference type="Proteomes" id="UP001142393"/>
    </source>
</evidence>
<evidence type="ECO:0000313" key="2">
    <source>
        <dbReference type="EMBL" id="KAJ3739657.1"/>
    </source>
</evidence>
<comment type="caution">
    <text evidence="2">The sequence shown here is derived from an EMBL/GenBank/DDBJ whole genome shotgun (WGS) entry which is preliminary data.</text>
</comment>
<proteinExistence type="predicted"/>
<feature type="chain" id="PRO_5040839364" evidence="1">
    <location>
        <begin position="27"/>
        <end position="196"/>
    </location>
</feature>
<gene>
    <name evidence="2" type="ORF">DFH05DRAFT_1512172</name>
</gene>
<organism evidence="2 3">
    <name type="scientific">Lentinula detonsa</name>
    <dbReference type="NCBI Taxonomy" id="2804962"/>
    <lineage>
        <taxon>Eukaryota</taxon>
        <taxon>Fungi</taxon>
        <taxon>Dikarya</taxon>
        <taxon>Basidiomycota</taxon>
        <taxon>Agaricomycotina</taxon>
        <taxon>Agaricomycetes</taxon>
        <taxon>Agaricomycetidae</taxon>
        <taxon>Agaricales</taxon>
        <taxon>Marasmiineae</taxon>
        <taxon>Omphalotaceae</taxon>
        <taxon>Lentinula</taxon>
    </lineage>
</organism>
<dbReference type="Proteomes" id="UP001142393">
    <property type="component" value="Unassembled WGS sequence"/>
</dbReference>
<keyword evidence="3" id="KW-1185">Reference proteome</keyword>
<dbReference type="AlphaFoldDB" id="A0A9W8NS03"/>
<name>A0A9W8NS03_9AGAR</name>
<keyword evidence="1" id="KW-0732">Signal</keyword>
<dbReference type="EMBL" id="JANVFU010000017">
    <property type="protein sequence ID" value="KAJ3739657.1"/>
    <property type="molecule type" value="Genomic_DNA"/>
</dbReference>
<protein>
    <submittedName>
        <fullName evidence="2">Uncharacterized protein</fullName>
    </submittedName>
</protein>